<proteinExistence type="predicted"/>
<protein>
    <submittedName>
        <fullName evidence="2">Protein exod</fullName>
    </submittedName>
</protein>
<reference evidence="2 3" key="1">
    <citation type="submission" date="2014-01" db="EMBL/GenBank/DDBJ databases">
        <title>Interspecies Systems Biology Uncovers Metabolites Affecting C. elegans Gene Expression and Life History Traits.</title>
        <authorList>
            <person name="Watson E."/>
            <person name="Macneil L.T."/>
            <person name="Ritter A.D."/>
            <person name="Yilmaz L.S."/>
            <person name="Rosebrock A.P."/>
            <person name="Caudy A.A."/>
            <person name="Walhout A.J."/>
        </authorList>
    </citation>
    <scope>NUCLEOTIDE SEQUENCE [LARGE SCALE GENOMIC DNA]</scope>
    <source>
        <strain evidence="2 3">DA1877</strain>
    </source>
</reference>
<evidence type="ECO:0000256" key="1">
    <source>
        <dbReference type="SAM" id="Phobius"/>
    </source>
</evidence>
<dbReference type="Pfam" id="PF06055">
    <property type="entry name" value="ExoD"/>
    <property type="match status" value="1"/>
</dbReference>
<evidence type="ECO:0000313" key="2">
    <source>
        <dbReference type="EMBL" id="EXU81586.1"/>
    </source>
</evidence>
<name>A0A014MIP1_9BURK</name>
<dbReference type="InterPro" id="IPR010331">
    <property type="entry name" value="ExoD"/>
</dbReference>
<dbReference type="PANTHER" id="PTHR41795">
    <property type="entry name" value="EXOPOLYSACCHARIDE SYNTHESIS PROTEIN"/>
    <property type="match status" value="1"/>
</dbReference>
<comment type="caution">
    <text evidence="2">The sequence shown here is derived from an EMBL/GenBank/DDBJ whole genome shotgun (WGS) entry which is preliminary data.</text>
</comment>
<gene>
    <name evidence="2" type="ORF">AX13_07225</name>
</gene>
<keyword evidence="1" id="KW-0812">Transmembrane</keyword>
<organism evidence="2 3">
    <name type="scientific">Comamonas aquatica DA1877</name>
    <dbReference type="NCBI Taxonomy" id="1457173"/>
    <lineage>
        <taxon>Bacteria</taxon>
        <taxon>Pseudomonadati</taxon>
        <taxon>Pseudomonadota</taxon>
        <taxon>Betaproteobacteria</taxon>
        <taxon>Burkholderiales</taxon>
        <taxon>Comamonadaceae</taxon>
        <taxon>Comamonas</taxon>
    </lineage>
</organism>
<dbReference type="PATRIC" id="fig|1457173.3.peg.463"/>
<dbReference type="AlphaFoldDB" id="A0A014MIP1"/>
<evidence type="ECO:0000313" key="3">
    <source>
        <dbReference type="Proteomes" id="UP000020766"/>
    </source>
</evidence>
<feature type="transmembrane region" description="Helical" evidence="1">
    <location>
        <begin position="31"/>
        <end position="49"/>
    </location>
</feature>
<sequence length="197" mass="21403">MLSHLLTSIINDIHGDTITLRKLLERCGREGMLLVCAIACLPFLIPVSIPGVSTVFGAAIVLLSTALFLDRLPWLPQRILDKDLDANKLKPVLHKGVGMVGKLDRWLQPRWSGLTTSPMQRFNSAVLVFGGLLLMAPLGLIPFSNTVPAVGILLLTVGMMQRDGVFVLLGYLGHVLTVVYFGVLAYLAWVGGNFVLS</sequence>
<dbReference type="RefSeq" id="WP_042416361.1">
    <property type="nucleotide sequence ID" value="NZ_JBOK01000002.1"/>
</dbReference>
<dbReference type="Proteomes" id="UP000020766">
    <property type="component" value="Unassembled WGS sequence"/>
</dbReference>
<keyword evidence="1" id="KW-0472">Membrane</keyword>
<dbReference type="PIRSF" id="PIRSF033239">
    <property type="entry name" value="ExoD"/>
    <property type="match status" value="1"/>
</dbReference>
<keyword evidence="3" id="KW-1185">Reference proteome</keyword>
<feature type="transmembrane region" description="Helical" evidence="1">
    <location>
        <begin position="125"/>
        <end position="144"/>
    </location>
</feature>
<feature type="transmembrane region" description="Helical" evidence="1">
    <location>
        <begin position="164"/>
        <end position="189"/>
    </location>
</feature>
<dbReference type="EMBL" id="JBOK01000002">
    <property type="protein sequence ID" value="EXU81586.1"/>
    <property type="molecule type" value="Genomic_DNA"/>
</dbReference>
<accession>A0A014MIP1</accession>
<dbReference type="PANTHER" id="PTHR41795:SF1">
    <property type="entry name" value="EXOPOLYSACCHARIDE SYNTHESIS PROTEIN"/>
    <property type="match status" value="1"/>
</dbReference>
<dbReference type="GeneID" id="74940222"/>
<keyword evidence="1" id="KW-1133">Transmembrane helix</keyword>